<accession>A0A517MAR5</accession>
<organism evidence="1 2">
    <name type="scientific">Roseimaritima multifibrata</name>
    <dbReference type="NCBI Taxonomy" id="1930274"/>
    <lineage>
        <taxon>Bacteria</taxon>
        <taxon>Pseudomonadati</taxon>
        <taxon>Planctomycetota</taxon>
        <taxon>Planctomycetia</taxon>
        <taxon>Pirellulales</taxon>
        <taxon>Pirellulaceae</taxon>
        <taxon>Roseimaritima</taxon>
    </lineage>
</organism>
<dbReference type="SUPFAM" id="SSF53756">
    <property type="entry name" value="UDP-Glycosyltransferase/glycogen phosphorylase"/>
    <property type="match status" value="1"/>
</dbReference>
<dbReference type="Gene3D" id="3.40.50.2000">
    <property type="entry name" value="Glycogen Phosphorylase B"/>
    <property type="match status" value="2"/>
</dbReference>
<dbReference type="EMBL" id="CP036262">
    <property type="protein sequence ID" value="QDS91976.1"/>
    <property type="molecule type" value="Genomic_DNA"/>
</dbReference>
<protein>
    <submittedName>
        <fullName evidence="1">MurG-like transferase</fullName>
        <ecNumber evidence="1">2.4.1.276</ecNumber>
    </submittedName>
</protein>
<evidence type="ECO:0000313" key="1">
    <source>
        <dbReference type="EMBL" id="QDS91976.1"/>
    </source>
</evidence>
<name>A0A517MAR5_9BACT</name>
<dbReference type="EC" id="2.4.1.276" evidence="1"/>
<keyword evidence="1" id="KW-0328">Glycosyltransferase</keyword>
<gene>
    <name evidence="1" type="ORF">FF011L_07120</name>
</gene>
<reference evidence="1 2" key="1">
    <citation type="submission" date="2019-02" db="EMBL/GenBank/DDBJ databases">
        <title>Deep-cultivation of Planctomycetes and their phenomic and genomic characterization uncovers novel biology.</title>
        <authorList>
            <person name="Wiegand S."/>
            <person name="Jogler M."/>
            <person name="Boedeker C."/>
            <person name="Pinto D."/>
            <person name="Vollmers J."/>
            <person name="Rivas-Marin E."/>
            <person name="Kohn T."/>
            <person name="Peeters S.H."/>
            <person name="Heuer A."/>
            <person name="Rast P."/>
            <person name="Oberbeckmann S."/>
            <person name="Bunk B."/>
            <person name="Jeske O."/>
            <person name="Meyerdierks A."/>
            <person name="Storesund J.E."/>
            <person name="Kallscheuer N."/>
            <person name="Luecker S."/>
            <person name="Lage O.M."/>
            <person name="Pohl T."/>
            <person name="Merkel B.J."/>
            <person name="Hornburger P."/>
            <person name="Mueller R.-W."/>
            <person name="Bruemmer F."/>
            <person name="Labrenz M."/>
            <person name="Spormann A.M."/>
            <person name="Op den Camp H."/>
            <person name="Overmann J."/>
            <person name="Amann R."/>
            <person name="Jetten M.S.M."/>
            <person name="Mascher T."/>
            <person name="Medema M.H."/>
            <person name="Devos D.P."/>
            <person name="Kaster A.-K."/>
            <person name="Ovreas L."/>
            <person name="Rohde M."/>
            <person name="Galperin M.Y."/>
            <person name="Jogler C."/>
        </authorList>
    </citation>
    <scope>NUCLEOTIDE SEQUENCE [LARGE SCALE GENOMIC DNA]</scope>
    <source>
        <strain evidence="1 2">FF011L</strain>
    </source>
</reference>
<dbReference type="Pfam" id="PF00201">
    <property type="entry name" value="UDPGT"/>
    <property type="match status" value="1"/>
</dbReference>
<dbReference type="CDD" id="cd03784">
    <property type="entry name" value="GT1_Gtf-like"/>
    <property type="match status" value="1"/>
</dbReference>
<dbReference type="AlphaFoldDB" id="A0A517MAR5"/>
<dbReference type="InterPro" id="IPR050426">
    <property type="entry name" value="Glycosyltransferase_28"/>
</dbReference>
<keyword evidence="1" id="KW-0808">Transferase</keyword>
<keyword evidence="2" id="KW-1185">Reference proteome</keyword>
<dbReference type="GO" id="GO:0008194">
    <property type="term" value="F:UDP-glycosyltransferase activity"/>
    <property type="evidence" value="ECO:0007669"/>
    <property type="project" value="InterPro"/>
</dbReference>
<sequence>MAHYACLCPEVPGHLNPTLAIGWQLRERGHKVTFVGVRDAQRAVNAAGLEYHPLGETAFPTGTIPQLASRLGRLEGFAAVRCTLNHAQDFSSVILQELPAILKRLQVDGLIIDQLRHADIAVAQSMQIPFVTICNALTFHREPNVPPPAFHWNYRSDWLGRIRNQMGWRGIDFLSRPALKLINQHRRQWKQPPCRSLTQLDSPLAQLCQLPESFDFPRQALAPWFHYVGSWTQEQSRASVPFPYERLNDQPLIYASMGTLQNRLFGTFRNLIEACQGLDAQLVVSLGSSDPSTLPDLPPGPIIVPHAPQLQLLKRAAMTITHAGMNTTSESLAQGVPMVALPVTNDQPGVAARIEHSGVGKMMIPRKRQVSDLRRAFSDVLSNPKYRQRAAQIQEDILTNGGASRAAEIVERALSTNQPVIREGQTNLGS</sequence>
<dbReference type="KEGG" id="rml:FF011L_07120"/>
<dbReference type="PANTHER" id="PTHR48050:SF13">
    <property type="entry name" value="STEROL 3-BETA-GLUCOSYLTRANSFERASE UGT80A2"/>
    <property type="match status" value="1"/>
</dbReference>
<dbReference type="InterPro" id="IPR002213">
    <property type="entry name" value="UDP_glucos_trans"/>
</dbReference>
<dbReference type="FunFam" id="3.40.50.2000:FF:000072">
    <property type="entry name" value="Glycosyl transferase"/>
    <property type="match status" value="1"/>
</dbReference>
<dbReference type="RefSeq" id="WP_218932988.1">
    <property type="nucleotide sequence ID" value="NZ_CP036262.1"/>
</dbReference>
<dbReference type="PANTHER" id="PTHR48050">
    <property type="entry name" value="STEROL 3-BETA-GLUCOSYLTRANSFERASE"/>
    <property type="match status" value="1"/>
</dbReference>
<evidence type="ECO:0000313" key="2">
    <source>
        <dbReference type="Proteomes" id="UP000320672"/>
    </source>
</evidence>
<dbReference type="Proteomes" id="UP000320672">
    <property type="component" value="Chromosome"/>
</dbReference>
<proteinExistence type="predicted"/>
<dbReference type="GO" id="GO:0016758">
    <property type="term" value="F:hexosyltransferase activity"/>
    <property type="evidence" value="ECO:0007669"/>
    <property type="project" value="UniProtKB-ARBA"/>
</dbReference>
<dbReference type="GO" id="GO:0017000">
    <property type="term" value="P:antibiotic biosynthetic process"/>
    <property type="evidence" value="ECO:0007669"/>
    <property type="project" value="UniProtKB-ARBA"/>
</dbReference>